<accession>A0A4S8MQS8</accession>
<evidence type="ECO:0008006" key="4">
    <source>
        <dbReference type="Google" id="ProtNLM"/>
    </source>
</evidence>
<evidence type="ECO:0000313" key="3">
    <source>
        <dbReference type="Proteomes" id="UP000297245"/>
    </source>
</evidence>
<reference evidence="2 3" key="1">
    <citation type="journal article" date="2019" name="Nat. Ecol. Evol.">
        <title>Megaphylogeny resolves global patterns of mushroom evolution.</title>
        <authorList>
            <person name="Varga T."/>
            <person name="Krizsan K."/>
            <person name="Foldi C."/>
            <person name="Dima B."/>
            <person name="Sanchez-Garcia M."/>
            <person name="Sanchez-Ramirez S."/>
            <person name="Szollosi G.J."/>
            <person name="Szarkandi J.G."/>
            <person name="Papp V."/>
            <person name="Albert L."/>
            <person name="Andreopoulos W."/>
            <person name="Angelini C."/>
            <person name="Antonin V."/>
            <person name="Barry K.W."/>
            <person name="Bougher N.L."/>
            <person name="Buchanan P."/>
            <person name="Buyck B."/>
            <person name="Bense V."/>
            <person name="Catcheside P."/>
            <person name="Chovatia M."/>
            <person name="Cooper J."/>
            <person name="Damon W."/>
            <person name="Desjardin D."/>
            <person name="Finy P."/>
            <person name="Geml J."/>
            <person name="Haridas S."/>
            <person name="Hughes K."/>
            <person name="Justo A."/>
            <person name="Karasinski D."/>
            <person name="Kautmanova I."/>
            <person name="Kiss B."/>
            <person name="Kocsube S."/>
            <person name="Kotiranta H."/>
            <person name="LaButti K.M."/>
            <person name="Lechner B.E."/>
            <person name="Liimatainen K."/>
            <person name="Lipzen A."/>
            <person name="Lukacs Z."/>
            <person name="Mihaltcheva S."/>
            <person name="Morgado L.N."/>
            <person name="Niskanen T."/>
            <person name="Noordeloos M.E."/>
            <person name="Ohm R.A."/>
            <person name="Ortiz-Santana B."/>
            <person name="Ovrebo C."/>
            <person name="Racz N."/>
            <person name="Riley R."/>
            <person name="Savchenko A."/>
            <person name="Shiryaev A."/>
            <person name="Soop K."/>
            <person name="Spirin V."/>
            <person name="Szebenyi C."/>
            <person name="Tomsovsky M."/>
            <person name="Tulloss R.E."/>
            <person name="Uehling J."/>
            <person name="Grigoriev I.V."/>
            <person name="Vagvolgyi C."/>
            <person name="Papp T."/>
            <person name="Martin F.M."/>
            <person name="Miettinen O."/>
            <person name="Hibbett D.S."/>
            <person name="Nagy L.G."/>
        </authorList>
    </citation>
    <scope>NUCLEOTIDE SEQUENCE [LARGE SCALE GENOMIC DNA]</scope>
    <source>
        <strain evidence="2 3">CBS 962.96</strain>
    </source>
</reference>
<dbReference type="Proteomes" id="UP000297245">
    <property type="component" value="Unassembled WGS sequence"/>
</dbReference>
<sequence>MAQRSGPQISPKISLCNELEKPSVKTLARLFFTNNGIDHHDTKNDGKSLTTRSKRRRIHQAASQSFLARNLPVEILMFIFTYCCCDPESNDTFGLEIFHDRYDATTLALSHTCALWRNIVKSMGSKLWSRLSLNLACVRNGWVELAMYYLRRADDHPLTLRVVAYNCDAPDVEHRYLSSEHDDQDNDPAESNPDAHYATRLSPDGWTMLGLLMTELNNWFEVHFDMEWDIFNDERFGDRDQVLSPWRLHFGNLRSLSLSWPDTSPFVPTHFFQLFEEIRTPKLQSLILKDTSIVEDLPLCKATEVIVPRFFSDDDALIVFNECLLAKQVSFIVAEDYSHSPWDEFKKIVTHERIEELTIEAPFGADAIGYIVSLVTLPALASLRLSATGIGQAQPRTWWQSLPEMLMRSRCTALRELDLSGDLFTSDGGLLEVLASTPCVTHFSLDARLRYYTYFTRRFLQALVLDDDNGKDETFKTLPSETKTRNLLPRLQVCRFVFKQGAMSRFVRLSLPDPELILRMLKSRRSISSPSPFSFPFSSSSDQDGRGNELEKFEMSARLCPGPDARRWAETFSVSSPSMNGSFLRALESDGLGLRMDIRFWDEIA</sequence>
<feature type="region of interest" description="Disordered" evidence="1">
    <location>
        <begin position="177"/>
        <end position="196"/>
    </location>
</feature>
<protein>
    <recommendedName>
        <fullName evidence="4">F-box domain-containing protein</fullName>
    </recommendedName>
</protein>
<dbReference type="EMBL" id="ML179051">
    <property type="protein sequence ID" value="THV05171.1"/>
    <property type="molecule type" value="Genomic_DNA"/>
</dbReference>
<feature type="region of interest" description="Disordered" evidence="1">
    <location>
        <begin position="527"/>
        <end position="548"/>
    </location>
</feature>
<gene>
    <name evidence="2" type="ORF">K435DRAFT_138881</name>
</gene>
<evidence type="ECO:0000313" key="2">
    <source>
        <dbReference type="EMBL" id="THV05171.1"/>
    </source>
</evidence>
<proteinExistence type="predicted"/>
<evidence type="ECO:0000256" key="1">
    <source>
        <dbReference type="SAM" id="MobiDB-lite"/>
    </source>
</evidence>
<keyword evidence="3" id="KW-1185">Reference proteome</keyword>
<dbReference type="Gene3D" id="3.80.10.10">
    <property type="entry name" value="Ribonuclease Inhibitor"/>
    <property type="match status" value="1"/>
</dbReference>
<dbReference type="AlphaFoldDB" id="A0A4S8MQS8"/>
<dbReference type="SUPFAM" id="SSF52047">
    <property type="entry name" value="RNI-like"/>
    <property type="match status" value="1"/>
</dbReference>
<organism evidence="2 3">
    <name type="scientific">Dendrothele bispora (strain CBS 962.96)</name>
    <dbReference type="NCBI Taxonomy" id="1314807"/>
    <lineage>
        <taxon>Eukaryota</taxon>
        <taxon>Fungi</taxon>
        <taxon>Dikarya</taxon>
        <taxon>Basidiomycota</taxon>
        <taxon>Agaricomycotina</taxon>
        <taxon>Agaricomycetes</taxon>
        <taxon>Agaricomycetidae</taxon>
        <taxon>Agaricales</taxon>
        <taxon>Agaricales incertae sedis</taxon>
        <taxon>Dendrothele</taxon>
    </lineage>
</organism>
<dbReference type="InterPro" id="IPR032675">
    <property type="entry name" value="LRR_dom_sf"/>
</dbReference>
<feature type="compositionally biased region" description="Low complexity" evidence="1">
    <location>
        <begin position="527"/>
        <end position="541"/>
    </location>
</feature>
<name>A0A4S8MQS8_DENBC</name>